<feature type="region of interest" description="Disordered" evidence="4">
    <location>
        <begin position="28"/>
        <end position="52"/>
    </location>
</feature>
<dbReference type="EMBL" id="JAVXUO010000676">
    <property type="protein sequence ID" value="KAK2990016.1"/>
    <property type="molecule type" value="Genomic_DNA"/>
</dbReference>
<gene>
    <name evidence="6" type="ORF">RJ640_004694</name>
</gene>
<dbReference type="Proteomes" id="UP001187471">
    <property type="component" value="Unassembled WGS sequence"/>
</dbReference>
<dbReference type="PANTHER" id="PTHR13952">
    <property type="entry name" value="U1 SMALL NUCLEAR RIBONUCLEOPROTEIN 70 KD"/>
    <property type="match status" value="1"/>
</dbReference>
<feature type="compositionally biased region" description="Basic residues" evidence="4">
    <location>
        <begin position="376"/>
        <end position="389"/>
    </location>
</feature>
<evidence type="ECO:0000256" key="4">
    <source>
        <dbReference type="SAM" id="MobiDB-lite"/>
    </source>
</evidence>
<feature type="compositionally biased region" description="Basic and acidic residues" evidence="4">
    <location>
        <begin position="328"/>
        <end position="352"/>
    </location>
</feature>
<evidence type="ECO:0000256" key="2">
    <source>
        <dbReference type="ARBA" id="ARBA00023242"/>
    </source>
</evidence>
<dbReference type="GO" id="GO:0030619">
    <property type="term" value="F:U1 snRNA binding"/>
    <property type="evidence" value="ECO:0007669"/>
    <property type="project" value="TreeGrafter"/>
</dbReference>
<keyword evidence="7" id="KW-1185">Reference proteome</keyword>
<organism evidence="6 7">
    <name type="scientific">Escallonia rubra</name>
    <dbReference type="NCBI Taxonomy" id="112253"/>
    <lineage>
        <taxon>Eukaryota</taxon>
        <taxon>Viridiplantae</taxon>
        <taxon>Streptophyta</taxon>
        <taxon>Embryophyta</taxon>
        <taxon>Tracheophyta</taxon>
        <taxon>Spermatophyta</taxon>
        <taxon>Magnoliopsida</taxon>
        <taxon>eudicotyledons</taxon>
        <taxon>Gunneridae</taxon>
        <taxon>Pentapetalae</taxon>
        <taxon>asterids</taxon>
        <taxon>campanulids</taxon>
        <taxon>Escalloniales</taxon>
        <taxon>Escalloniaceae</taxon>
        <taxon>Escallonia</taxon>
    </lineage>
</organism>
<dbReference type="GO" id="GO:0003729">
    <property type="term" value="F:mRNA binding"/>
    <property type="evidence" value="ECO:0007669"/>
    <property type="project" value="TreeGrafter"/>
</dbReference>
<dbReference type="GO" id="GO:0005685">
    <property type="term" value="C:U1 snRNP"/>
    <property type="evidence" value="ECO:0007669"/>
    <property type="project" value="TreeGrafter"/>
</dbReference>
<feature type="domain" description="RRM" evidence="5">
    <location>
        <begin position="442"/>
        <end position="506"/>
    </location>
</feature>
<accession>A0AA88UPX2</accession>
<proteinExistence type="predicted"/>
<keyword evidence="3" id="KW-0694">RNA-binding</keyword>
<comment type="subcellular location">
    <subcellularLocation>
        <location evidence="1">Nucleus</location>
    </subcellularLocation>
</comment>
<evidence type="ECO:0000313" key="6">
    <source>
        <dbReference type="EMBL" id="KAK2990016.1"/>
    </source>
</evidence>
<dbReference type="InterPro" id="IPR051183">
    <property type="entry name" value="U1_U11-U12_snRNP_70-35kDa"/>
</dbReference>
<dbReference type="InterPro" id="IPR000504">
    <property type="entry name" value="RRM_dom"/>
</dbReference>
<feature type="compositionally biased region" description="Basic and acidic residues" evidence="4">
    <location>
        <begin position="199"/>
        <end position="208"/>
    </location>
</feature>
<dbReference type="GO" id="GO:0071004">
    <property type="term" value="C:U2-type prespliceosome"/>
    <property type="evidence" value="ECO:0007669"/>
    <property type="project" value="TreeGrafter"/>
</dbReference>
<feature type="compositionally biased region" description="Basic and acidic residues" evidence="4">
    <location>
        <begin position="219"/>
        <end position="234"/>
    </location>
</feature>
<keyword evidence="2" id="KW-0539">Nucleus</keyword>
<feature type="compositionally biased region" description="Basic and acidic residues" evidence="4">
    <location>
        <begin position="301"/>
        <end position="315"/>
    </location>
</feature>
<dbReference type="SUPFAM" id="SSF54928">
    <property type="entry name" value="RNA-binding domain, RBD"/>
    <property type="match status" value="1"/>
</dbReference>
<dbReference type="SMART" id="SM00360">
    <property type="entry name" value="RRM"/>
    <property type="match status" value="1"/>
</dbReference>
<evidence type="ECO:0000256" key="1">
    <source>
        <dbReference type="ARBA" id="ARBA00004123"/>
    </source>
</evidence>
<evidence type="ECO:0000256" key="3">
    <source>
        <dbReference type="PROSITE-ProRule" id="PRU00176"/>
    </source>
</evidence>
<feature type="compositionally biased region" description="Basic residues" evidence="4">
    <location>
        <begin position="400"/>
        <end position="410"/>
    </location>
</feature>
<feature type="region of interest" description="Disordered" evidence="4">
    <location>
        <begin position="188"/>
        <end position="440"/>
    </location>
</feature>
<reference evidence="6" key="1">
    <citation type="submission" date="2022-12" db="EMBL/GenBank/DDBJ databases">
        <title>Draft genome assemblies for two species of Escallonia (Escalloniales).</title>
        <authorList>
            <person name="Chanderbali A."/>
            <person name="Dervinis C."/>
            <person name="Anghel I."/>
            <person name="Soltis D."/>
            <person name="Soltis P."/>
            <person name="Zapata F."/>
        </authorList>
    </citation>
    <scope>NUCLEOTIDE SEQUENCE</scope>
    <source>
        <strain evidence="6">UCBG92.1500</strain>
        <tissue evidence="6">Leaf</tissue>
    </source>
</reference>
<dbReference type="Gene3D" id="3.30.70.330">
    <property type="match status" value="1"/>
</dbReference>
<evidence type="ECO:0000313" key="7">
    <source>
        <dbReference type="Proteomes" id="UP001187471"/>
    </source>
</evidence>
<dbReference type="Pfam" id="PF00076">
    <property type="entry name" value="RRM_1"/>
    <property type="match status" value="1"/>
</dbReference>
<dbReference type="GO" id="GO:0000398">
    <property type="term" value="P:mRNA splicing, via spliceosome"/>
    <property type="evidence" value="ECO:0007669"/>
    <property type="project" value="TreeGrafter"/>
</dbReference>
<dbReference type="GO" id="GO:0071011">
    <property type="term" value="C:precatalytic spliceosome"/>
    <property type="evidence" value="ECO:0007669"/>
    <property type="project" value="TreeGrafter"/>
</dbReference>
<dbReference type="PANTHER" id="PTHR13952:SF9">
    <property type="entry name" value="SERINE_ARGININE REPETITIVE MATRIX PROTEIN 1-LIKE"/>
    <property type="match status" value="1"/>
</dbReference>
<dbReference type="AlphaFoldDB" id="A0AA88UPX2"/>
<dbReference type="InterPro" id="IPR035979">
    <property type="entry name" value="RBD_domain_sf"/>
</dbReference>
<name>A0AA88UPX2_9ASTE</name>
<comment type="caution">
    <text evidence="6">The sequence shown here is derived from an EMBL/GenBank/DDBJ whole genome shotgun (WGS) entry which is preliminary data.</text>
</comment>
<sequence>MHIFLLISAINNLEPTDINKSLNAKVQNKGMDAGSPENGSEEMNNSSAGESGLWFVPNEENVKENVNDDFRTSNEFHEYMDDEGEQELPSLPSDLRYHEISRSPSENCHSPLQAGFGNGGYLNEQRLSGEYHYQEKTEELNGSSFQAEVEASNLETEVSALQESCLVGEANEEVKMDDSSPAKEVVLDDSEYELPKSFTHNEVEDEVRNLQTEQLHSSPRLDKAGDETKSKKLEMLGPDQHSLESIQQLSNAPATLRETSISPDTSPGASQSPDRQKESLSQQGLRNLSYSPKSLRQKHNSSPERSDLGSKDHALRSSRQNHASPKGSRHESQYVDISSEEHALASPREHESHHRHRRRDRSVPRSPIRLRDPSPRHRRHRRSRSRSRSPYKSNYGRDSQRRRYSPRHRSPPLSYYSYRRSPKRRPWSPPRNRSTGVGKPGRDLFVAGFSFLTTERDLERKFSRFGRVRDVRIVRDKRDDEADAAIRALDKTEWNGRIVLVEKSKSH</sequence>
<protein>
    <recommendedName>
        <fullName evidence="5">RRM domain-containing protein</fullName>
    </recommendedName>
</protein>
<dbReference type="InterPro" id="IPR012677">
    <property type="entry name" value="Nucleotide-bd_a/b_plait_sf"/>
</dbReference>
<feature type="compositionally biased region" description="Polar residues" evidence="4">
    <location>
        <begin position="243"/>
        <end position="294"/>
    </location>
</feature>
<feature type="compositionally biased region" description="Polar residues" evidence="4">
    <location>
        <begin position="37"/>
        <end position="49"/>
    </location>
</feature>
<evidence type="ECO:0000259" key="5">
    <source>
        <dbReference type="PROSITE" id="PS50102"/>
    </source>
</evidence>
<dbReference type="PROSITE" id="PS50102">
    <property type="entry name" value="RRM"/>
    <property type="match status" value="1"/>
</dbReference>